<evidence type="ECO:0000256" key="6">
    <source>
        <dbReference type="PROSITE-ProRule" id="PRU00782"/>
    </source>
</evidence>
<sequence length="1127" mass="127253">MIETDVLQRLLLDYQKGSRAYFKHALHGWSMAEAASDATISSNAVHILFKDVDSGEVKGASNLEGPQTIENWCAAKPNKQAIEFKLALSKINSASDLPPLKNPDFMDHVDDLSLLSHLHEPAVFWGIKNRFLSKRIYTYSGMVLIAMNPFERVDIYTDEIMRKFGGKKRAEMTPHIYGIAEECYRAMLEGKNQSVVVSGESGAGKTQSTRYIMQYLAAVDSLTDSEPSNLRSETEEAVLASNPILESFGNAKTTRNDNSSRFGKFVQLFFSNPYSGKVHITGAKVQTYLLERSRLIYQPDTERNYHIFYQLCAAAPLAEKKMLGLTAWKNFAYLRQGNAGVIRNVNDVEEFRTTQEALSTAGVPVALQWEIFRICAALLHIGNIEIAPNRDAASCSEIDAALIKCTELLGINSSEFIQWITKKQNIIRGEKFVKNVKSEAAVAARDSVTKVIYTKLFDWLVKTINKNLMRESTDSQQFIGVLDIYGFEHFATNSFEQFCINYANEKLQQEFNAHVFRIEQEGYIQEGIQWTMIEFTDNKQCIELIEGKLGILALLDEESRLQNGTDANLVTKLNTHFATPSQKFYAKPRFGTTDFVVKHYAVSVQYASHNFIDKNKDSMSDELKQVLAKSTNPFLRELLADDQVSAIAAVPAGKVVGRASAKTPTLGSVFKASLQDLMATMRKTESHYIRCIKPNMAKEPFQFEGAMVLSQLQACGVLETIKISNAGYPNKLEYAIFATRYGLLVDALSRATFDNKALTMKIVTSILTDPSKYQFGKTKVFLKNGQIAFFENRRKDRVRHLVVLTQKNFKRTIIQRNYERTKAATITIQTFARSFLARKRLTEKKKVRSAIVIQSLWRASRAKAVFSKQKSLIIRLQSAIRIQTARKTRLSLPMRDSATSVSLENTLSTLTKTVVVQVGQIAALQSKVGSYESQINNWKGKYEAASSEIGILKEEIVDLKAERDMYKEERDFFANTLSNCIQDGLLAPFGDFPFIPDTNEDSCTVARFSLPESKLKPEWTERRESILAHARVSFAPMPRGSELRDSLISSLKTQNEFLKSTVESLRSVQHRSSIYQVGIRSKSIYEEDDILAEAERERQKALLNRRITNRYSVMRRPPMAVKSAEDP</sequence>
<dbReference type="OrthoDB" id="6108017at2759"/>
<reference evidence="9 10" key="1">
    <citation type="journal article" date="2019" name="Sci. Rep.">
        <title>Comparative genomics of chytrid fungi reveal insights into the obligate biotrophic and pathogenic lifestyle of Synchytrium endobioticum.</title>
        <authorList>
            <person name="van de Vossenberg B.T.L.H."/>
            <person name="Warris S."/>
            <person name="Nguyen H.D.T."/>
            <person name="van Gent-Pelzer M.P.E."/>
            <person name="Joly D.L."/>
            <person name="van de Geest H.C."/>
            <person name="Bonants P.J.M."/>
            <person name="Smith D.S."/>
            <person name="Levesque C.A."/>
            <person name="van der Lee T.A.J."/>
        </authorList>
    </citation>
    <scope>NUCLEOTIDE SEQUENCE [LARGE SCALE GENOMIC DNA]</scope>
    <source>
        <strain evidence="9 10">CBS 675.73</strain>
    </source>
</reference>
<dbReference type="GO" id="GO:0016020">
    <property type="term" value="C:membrane"/>
    <property type="evidence" value="ECO:0007669"/>
    <property type="project" value="TreeGrafter"/>
</dbReference>
<dbReference type="SMART" id="SM00015">
    <property type="entry name" value="IQ"/>
    <property type="match status" value="3"/>
</dbReference>
<dbReference type="AlphaFoldDB" id="A0A507FJW5"/>
<dbReference type="GO" id="GO:0016459">
    <property type="term" value="C:myosin complex"/>
    <property type="evidence" value="ECO:0007669"/>
    <property type="project" value="UniProtKB-KW"/>
</dbReference>
<dbReference type="PROSITE" id="PS50096">
    <property type="entry name" value="IQ"/>
    <property type="match status" value="1"/>
</dbReference>
<proteinExistence type="inferred from homology"/>
<name>A0A507FJW5_9FUNG</name>
<dbReference type="GO" id="GO:0051015">
    <property type="term" value="F:actin filament binding"/>
    <property type="evidence" value="ECO:0007669"/>
    <property type="project" value="TreeGrafter"/>
</dbReference>
<evidence type="ECO:0000256" key="7">
    <source>
        <dbReference type="SAM" id="Coils"/>
    </source>
</evidence>
<keyword evidence="1 6" id="KW-0547">Nucleotide-binding</keyword>
<keyword evidence="7" id="KW-0175">Coiled coil</keyword>
<gene>
    <name evidence="9" type="ORF">CcCBS67573_g02133</name>
</gene>
<evidence type="ECO:0000256" key="4">
    <source>
        <dbReference type="ARBA" id="ARBA00023175"/>
    </source>
</evidence>
<organism evidence="9 10">
    <name type="scientific">Chytriomyces confervae</name>
    <dbReference type="NCBI Taxonomy" id="246404"/>
    <lineage>
        <taxon>Eukaryota</taxon>
        <taxon>Fungi</taxon>
        <taxon>Fungi incertae sedis</taxon>
        <taxon>Chytridiomycota</taxon>
        <taxon>Chytridiomycota incertae sedis</taxon>
        <taxon>Chytridiomycetes</taxon>
        <taxon>Chytridiales</taxon>
        <taxon>Chytriomycetaceae</taxon>
        <taxon>Chytriomyces</taxon>
    </lineage>
</organism>
<dbReference type="SUPFAM" id="SSF52540">
    <property type="entry name" value="P-loop containing nucleoside triphosphate hydrolases"/>
    <property type="match status" value="1"/>
</dbReference>
<dbReference type="GO" id="GO:0007015">
    <property type="term" value="P:actin filament organization"/>
    <property type="evidence" value="ECO:0007669"/>
    <property type="project" value="TreeGrafter"/>
</dbReference>
<dbReference type="FunFam" id="1.10.10.820:FF:000001">
    <property type="entry name" value="Myosin heavy chain"/>
    <property type="match status" value="1"/>
</dbReference>
<dbReference type="EMBL" id="QEAP01000042">
    <property type="protein sequence ID" value="TPX76604.1"/>
    <property type="molecule type" value="Genomic_DNA"/>
</dbReference>
<dbReference type="Gene3D" id="1.20.58.530">
    <property type="match status" value="1"/>
</dbReference>
<dbReference type="PRINTS" id="PR00193">
    <property type="entry name" value="MYOSINHEAVY"/>
</dbReference>
<evidence type="ECO:0000256" key="3">
    <source>
        <dbReference type="ARBA" id="ARBA00023123"/>
    </source>
</evidence>
<keyword evidence="10" id="KW-1185">Reference proteome</keyword>
<dbReference type="Gene3D" id="6.20.240.20">
    <property type="match status" value="1"/>
</dbReference>
<dbReference type="GO" id="GO:0000146">
    <property type="term" value="F:microfilament motor activity"/>
    <property type="evidence" value="ECO:0007669"/>
    <property type="project" value="TreeGrafter"/>
</dbReference>
<comment type="similarity">
    <text evidence="6">Belongs to the TRAFAC class myosin-kinesin ATPase superfamily. Myosin family.</text>
</comment>
<feature type="coiled-coil region" evidence="7">
    <location>
        <begin position="935"/>
        <end position="969"/>
    </location>
</feature>
<comment type="caution">
    <text evidence="9">The sequence shown here is derived from an EMBL/GenBank/DDBJ whole genome shotgun (WGS) entry which is preliminary data.</text>
</comment>
<dbReference type="STRING" id="246404.A0A507FJW5"/>
<accession>A0A507FJW5</accession>
<dbReference type="Pfam" id="PF00612">
    <property type="entry name" value="IQ"/>
    <property type="match status" value="2"/>
</dbReference>
<feature type="binding site" evidence="6">
    <location>
        <begin position="199"/>
        <end position="206"/>
    </location>
    <ligand>
        <name>ATP</name>
        <dbReference type="ChEBI" id="CHEBI:30616"/>
    </ligand>
</feature>
<evidence type="ECO:0000313" key="9">
    <source>
        <dbReference type="EMBL" id="TPX76604.1"/>
    </source>
</evidence>
<dbReference type="SMART" id="SM00242">
    <property type="entry name" value="MYSc"/>
    <property type="match status" value="1"/>
</dbReference>
<dbReference type="PANTHER" id="PTHR13140:SF706">
    <property type="entry name" value="DILUTE CLASS UNCONVENTIONAL MYOSIN, ISOFORM C"/>
    <property type="match status" value="1"/>
</dbReference>
<protein>
    <recommendedName>
        <fullName evidence="8">Myosin motor domain-containing protein</fullName>
    </recommendedName>
</protein>
<keyword evidence="2 6" id="KW-0067">ATP-binding</keyword>
<evidence type="ECO:0000256" key="5">
    <source>
        <dbReference type="ARBA" id="ARBA00023203"/>
    </source>
</evidence>
<keyword evidence="3 6" id="KW-0518">Myosin</keyword>
<dbReference type="Proteomes" id="UP000320333">
    <property type="component" value="Unassembled WGS sequence"/>
</dbReference>
<feature type="domain" description="Myosin motor" evidence="8">
    <location>
        <begin position="107"/>
        <end position="795"/>
    </location>
</feature>
<dbReference type="Gene3D" id="3.40.850.10">
    <property type="entry name" value="Kinesin motor domain"/>
    <property type="match status" value="1"/>
</dbReference>
<evidence type="ECO:0000256" key="1">
    <source>
        <dbReference type="ARBA" id="ARBA00022741"/>
    </source>
</evidence>
<dbReference type="PROSITE" id="PS51456">
    <property type="entry name" value="MYOSIN_MOTOR"/>
    <property type="match status" value="1"/>
</dbReference>
<dbReference type="GO" id="GO:0005524">
    <property type="term" value="F:ATP binding"/>
    <property type="evidence" value="ECO:0007669"/>
    <property type="project" value="UniProtKB-UniRule"/>
</dbReference>
<evidence type="ECO:0000313" key="10">
    <source>
        <dbReference type="Proteomes" id="UP000320333"/>
    </source>
</evidence>
<dbReference type="InterPro" id="IPR000048">
    <property type="entry name" value="IQ_motif_EF-hand-BS"/>
</dbReference>
<dbReference type="Gene3D" id="1.10.10.820">
    <property type="match status" value="1"/>
</dbReference>
<dbReference type="InterPro" id="IPR036961">
    <property type="entry name" value="Kinesin_motor_dom_sf"/>
</dbReference>
<dbReference type="InterPro" id="IPR027417">
    <property type="entry name" value="P-loop_NTPase"/>
</dbReference>
<keyword evidence="4 6" id="KW-0505">Motor protein</keyword>
<dbReference type="GO" id="GO:0005737">
    <property type="term" value="C:cytoplasm"/>
    <property type="evidence" value="ECO:0007669"/>
    <property type="project" value="TreeGrafter"/>
</dbReference>
<keyword evidence="5 6" id="KW-0009">Actin-binding</keyword>
<dbReference type="Pfam" id="PF00063">
    <property type="entry name" value="Myosin_head"/>
    <property type="match status" value="1"/>
</dbReference>
<evidence type="ECO:0000256" key="2">
    <source>
        <dbReference type="ARBA" id="ARBA00022840"/>
    </source>
</evidence>
<dbReference type="InterPro" id="IPR001609">
    <property type="entry name" value="Myosin_head_motor_dom-like"/>
</dbReference>
<dbReference type="Gene3D" id="1.20.120.720">
    <property type="entry name" value="Myosin VI head, motor domain, U50 subdomain"/>
    <property type="match status" value="1"/>
</dbReference>
<feature type="region of interest" description="Actin-binding" evidence="6">
    <location>
        <begin position="674"/>
        <end position="696"/>
    </location>
</feature>
<dbReference type="Gene3D" id="1.20.5.190">
    <property type="match status" value="1"/>
</dbReference>
<evidence type="ECO:0000259" key="8">
    <source>
        <dbReference type="PROSITE" id="PS51456"/>
    </source>
</evidence>
<dbReference type="PANTHER" id="PTHR13140">
    <property type="entry name" value="MYOSIN"/>
    <property type="match status" value="1"/>
</dbReference>